<reference evidence="1" key="1">
    <citation type="submission" date="2023-04" db="EMBL/GenBank/DDBJ databases">
        <title>A chromosome-level genome assembly of the parasitoid wasp Eretmocerus hayati.</title>
        <authorList>
            <person name="Zhong Y."/>
            <person name="Liu S."/>
            <person name="Liu Y."/>
        </authorList>
    </citation>
    <scope>NUCLEOTIDE SEQUENCE</scope>
    <source>
        <strain evidence="1">ZJU_SS_LIU_2023</strain>
    </source>
</reference>
<sequence>MTDKFKKDFSKTRVIIDDTEIYIERSGNPLIQQSSFSVYKNHATLKEAVGSTPEGLISYRSPLYGGSTSDRQLVKRCKLQFKVESGDMIMADRGFTVQDTFAPYNVTVATPHFSKGNGYIPLEQLMSDRKLSKYRVHIERLIGLMKTYKISSTKLRNIYIPIATQMFEVCTVLCNFRENIMSKVTKLMKSQANTNVCKILLSNTFVINRWECGCIIPLYKVTFSSSQQQCQYIPYLILYIARWKI</sequence>
<evidence type="ECO:0000313" key="2">
    <source>
        <dbReference type="Proteomes" id="UP001239111"/>
    </source>
</evidence>
<dbReference type="Proteomes" id="UP001239111">
    <property type="component" value="Chromosome 1"/>
</dbReference>
<accession>A0ACC2PDY0</accession>
<organism evidence="1 2">
    <name type="scientific">Eretmocerus hayati</name>
    <dbReference type="NCBI Taxonomy" id="131215"/>
    <lineage>
        <taxon>Eukaryota</taxon>
        <taxon>Metazoa</taxon>
        <taxon>Ecdysozoa</taxon>
        <taxon>Arthropoda</taxon>
        <taxon>Hexapoda</taxon>
        <taxon>Insecta</taxon>
        <taxon>Pterygota</taxon>
        <taxon>Neoptera</taxon>
        <taxon>Endopterygota</taxon>
        <taxon>Hymenoptera</taxon>
        <taxon>Apocrita</taxon>
        <taxon>Proctotrupomorpha</taxon>
        <taxon>Chalcidoidea</taxon>
        <taxon>Aphelinidae</taxon>
        <taxon>Aphelininae</taxon>
        <taxon>Eretmocerus</taxon>
    </lineage>
</organism>
<evidence type="ECO:0000313" key="1">
    <source>
        <dbReference type="EMBL" id="KAJ8681524.1"/>
    </source>
</evidence>
<dbReference type="EMBL" id="CM056741">
    <property type="protein sequence ID" value="KAJ8681524.1"/>
    <property type="molecule type" value="Genomic_DNA"/>
</dbReference>
<name>A0ACC2PDY0_9HYME</name>
<gene>
    <name evidence="1" type="ORF">QAD02_017316</name>
</gene>
<keyword evidence="2" id="KW-1185">Reference proteome</keyword>
<proteinExistence type="predicted"/>
<protein>
    <submittedName>
        <fullName evidence="1">Uncharacterized protein</fullName>
    </submittedName>
</protein>
<comment type="caution">
    <text evidence="1">The sequence shown here is derived from an EMBL/GenBank/DDBJ whole genome shotgun (WGS) entry which is preliminary data.</text>
</comment>